<dbReference type="PANTHER" id="PTHR11439:SF495">
    <property type="entry name" value="REVERSE TRANSCRIPTASE, RNA-DEPENDENT DNA POLYMERASE-RELATED"/>
    <property type="match status" value="1"/>
</dbReference>
<reference evidence="2" key="1">
    <citation type="submission" date="2023-03" db="EMBL/GenBank/DDBJ databases">
        <title>Chromosome-scale reference genome and RAD-based genetic map of yellow starthistle (Centaurea solstitialis) reveal putative structural variation and QTLs associated with invader traits.</title>
        <authorList>
            <person name="Reatini B."/>
            <person name="Cang F.A."/>
            <person name="Jiang Q."/>
            <person name="Mckibben M.T.W."/>
            <person name="Barker M.S."/>
            <person name="Rieseberg L.H."/>
            <person name="Dlugosch K.M."/>
        </authorList>
    </citation>
    <scope>NUCLEOTIDE SEQUENCE</scope>
    <source>
        <strain evidence="2">CAN-66</strain>
        <tissue evidence="2">Leaf</tissue>
    </source>
</reference>
<comment type="caution">
    <text evidence="2">The sequence shown here is derived from an EMBL/GenBank/DDBJ whole genome shotgun (WGS) entry which is preliminary data.</text>
</comment>
<proteinExistence type="predicted"/>
<sequence>MAQQRAQSRNSYRGQNLTFRIFEGSFLPQETVKLLRVYKLYGKIDEEVYVCQSPGFKDPKFPDRVYKLKKALYGLHQAPRAWYDTLLPISWKMDLREDIQIEESFSLEEKKEVLVVHIYVDDIIFGSTKDDMCKEFEELMHKKFKMSSMGELTFFLGLQEEDRIFINQSKYVKDMLNKFGYADAKPARTPMETHKQLTTDVEGEDVDVHHYGSMIGSLMYLTASRLDIMFAICVCARFQVRVKDSHFQAVKRIFRYLKGQPRLGLLYPHESHFDLLAYTDSAMEVQIWIESQHQEDCKKQTIVSTSTAEAEYVAAASCCSQIKNQMLDYGITFLNTPIYIDNNSAISIVNNPVKHSKTRHIEIRYPFIRDCNEKKLIQVLKVHTDNQYANIFTKVFDVGYLTKGTQSEGFDDIAESEGSNDIAD</sequence>
<dbReference type="EMBL" id="JARYMX010000006">
    <property type="protein sequence ID" value="KAJ9543901.1"/>
    <property type="molecule type" value="Genomic_DNA"/>
</dbReference>
<dbReference type="AlphaFoldDB" id="A0AA38SXX2"/>
<accession>A0AA38SXX2</accession>
<keyword evidence="3" id="KW-1185">Reference proteome</keyword>
<organism evidence="2 3">
    <name type="scientific">Centaurea solstitialis</name>
    <name type="common">yellow star-thistle</name>
    <dbReference type="NCBI Taxonomy" id="347529"/>
    <lineage>
        <taxon>Eukaryota</taxon>
        <taxon>Viridiplantae</taxon>
        <taxon>Streptophyta</taxon>
        <taxon>Embryophyta</taxon>
        <taxon>Tracheophyta</taxon>
        <taxon>Spermatophyta</taxon>
        <taxon>Magnoliopsida</taxon>
        <taxon>eudicotyledons</taxon>
        <taxon>Gunneridae</taxon>
        <taxon>Pentapetalae</taxon>
        <taxon>asterids</taxon>
        <taxon>campanulids</taxon>
        <taxon>Asterales</taxon>
        <taxon>Asteraceae</taxon>
        <taxon>Carduoideae</taxon>
        <taxon>Cardueae</taxon>
        <taxon>Centaureinae</taxon>
        <taxon>Centaurea</taxon>
    </lineage>
</organism>
<dbReference type="PANTHER" id="PTHR11439">
    <property type="entry name" value="GAG-POL-RELATED RETROTRANSPOSON"/>
    <property type="match status" value="1"/>
</dbReference>
<protein>
    <recommendedName>
        <fullName evidence="1">Reverse transcriptase Ty1/copia-type domain-containing protein</fullName>
    </recommendedName>
</protein>
<dbReference type="Pfam" id="PF07727">
    <property type="entry name" value="RVT_2"/>
    <property type="match status" value="1"/>
</dbReference>
<gene>
    <name evidence="2" type="ORF">OSB04_023608</name>
</gene>
<dbReference type="Proteomes" id="UP001172457">
    <property type="component" value="Chromosome 6"/>
</dbReference>
<dbReference type="SUPFAM" id="SSF56672">
    <property type="entry name" value="DNA/RNA polymerases"/>
    <property type="match status" value="1"/>
</dbReference>
<name>A0AA38SXX2_9ASTR</name>
<evidence type="ECO:0000313" key="3">
    <source>
        <dbReference type="Proteomes" id="UP001172457"/>
    </source>
</evidence>
<feature type="domain" description="Reverse transcriptase Ty1/copia-type" evidence="1">
    <location>
        <begin position="40"/>
        <end position="192"/>
    </location>
</feature>
<dbReference type="CDD" id="cd09272">
    <property type="entry name" value="RNase_HI_RT_Ty1"/>
    <property type="match status" value="1"/>
</dbReference>
<dbReference type="InterPro" id="IPR013103">
    <property type="entry name" value="RVT_2"/>
</dbReference>
<dbReference type="InterPro" id="IPR043502">
    <property type="entry name" value="DNA/RNA_pol_sf"/>
</dbReference>
<evidence type="ECO:0000313" key="2">
    <source>
        <dbReference type="EMBL" id="KAJ9543901.1"/>
    </source>
</evidence>
<evidence type="ECO:0000259" key="1">
    <source>
        <dbReference type="Pfam" id="PF07727"/>
    </source>
</evidence>